<feature type="domain" description="Cytochrome oxidase subunit I profile" evidence="26">
    <location>
        <begin position="1"/>
        <end position="510"/>
    </location>
</feature>
<dbReference type="PROSITE" id="PS50855">
    <property type="entry name" value="COX1"/>
    <property type="match status" value="1"/>
</dbReference>
<feature type="transmembrane region" description="Helical" evidence="25">
    <location>
        <begin position="12"/>
        <end position="35"/>
    </location>
</feature>
<comment type="cofactor">
    <cofactor evidence="2">
        <name>heme</name>
        <dbReference type="ChEBI" id="CHEBI:30413"/>
    </cofactor>
</comment>
<gene>
    <name evidence="27" type="primary">COX1</name>
    <name evidence="27" type="synonym">COI</name>
</gene>
<feature type="transmembrane region" description="Helical" evidence="25">
    <location>
        <begin position="410"/>
        <end position="428"/>
    </location>
</feature>
<dbReference type="InterPro" id="IPR000883">
    <property type="entry name" value="Cyt_C_Oxase_1"/>
</dbReference>
<dbReference type="PANTHER" id="PTHR10422">
    <property type="entry name" value="CYTOCHROME C OXIDASE SUBUNIT 1"/>
    <property type="match status" value="1"/>
</dbReference>
<evidence type="ECO:0000256" key="21">
    <source>
        <dbReference type="ARBA" id="ARBA00023128"/>
    </source>
</evidence>
<sequence>MTKWLYSTNHKDIGTLYFIFGAWAGLTGTALSMLIRMELSSPGHLINDDQMYNVIVTSHAFIMIFFMVMPIMIGGFGNWLLPLMIGAPDMAFPRMNNMSFWLLPPSLTLLISSSILDVGVGTGWTVYPPLAGPIAHSGPAVDLAIFSLHLAGASSILGAINFITTTINMKSSDMTMDQLPLFVWSVMITAILLLLSLPVLAGAITMLLTDRNLNTSFFDPVGGGDPILYQHLFWFFGHPEVYILILPGFGMISHIINQESGKNESFGTLGMIYAMLSIGLMGFIVWAHHMFTVGMDVDTRAYFTSATMIIAVPTGIKVFSWLATLHGTKFKMTVELCWAMGFIFLFTMGGLTGLILANSSIDIILHDTYYVVAHFHYVLSMGAVFAIMGGIIQWYPLITGLSMNKKMLKIQFFIMFIGVNLTFFPQHFLGLAGMPRRYSDYPDCYMTWNMISSLGSMISLVSVLLFILIMWESMLAKRTILFTMNSNSSIEWLQNLPPAEHSFSELPMMNL</sequence>
<proteinExistence type="inferred from homology"/>
<geneLocation type="mitochondrion" evidence="27"/>
<dbReference type="GO" id="GO:0005743">
    <property type="term" value="C:mitochondrial inner membrane"/>
    <property type="evidence" value="ECO:0007669"/>
    <property type="project" value="UniProtKB-SubCell"/>
</dbReference>
<evidence type="ECO:0000256" key="17">
    <source>
        <dbReference type="ARBA" id="ARBA00022982"/>
    </source>
</evidence>
<dbReference type="InterPro" id="IPR036927">
    <property type="entry name" value="Cyt_c_oxase-like_su1_sf"/>
</dbReference>
<organism evidence="27">
    <name type="scientific">Systolederus spicupennis</name>
    <name type="common">Pygmy grasshopper</name>
    <dbReference type="NCBI Taxonomy" id="510019"/>
    <lineage>
        <taxon>Eukaryota</taxon>
        <taxon>Metazoa</taxon>
        <taxon>Ecdysozoa</taxon>
        <taxon>Arthropoda</taxon>
        <taxon>Hexapoda</taxon>
        <taxon>Insecta</taxon>
        <taxon>Pterygota</taxon>
        <taxon>Neoptera</taxon>
        <taxon>Polyneoptera</taxon>
        <taxon>Orthoptera</taxon>
        <taxon>Caelifera</taxon>
        <taxon>Acrididea</taxon>
        <taxon>Tetrigoidea</taxon>
        <taxon>Tetrigidae</taxon>
        <taxon>Metrodorinae</taxon>
        <taxon>Systolederus</taxon>
    </lineage>
</organism>
<dbReference type="GO" id="GO:0015990">
    <property type="term" value="P:electron transport coupled proton transport"/>
    <property type="evidence" value="ECO:0007669"/>
    <property type="project" value="TreeGrafter"/>
</dbReference>
<dbReference type="GO" id="GO:0006123">
    <property type="term" value="P:mitochondrial electron transport, cytochrome c to oxygen"/>
    <property type="evidence" value="ECO:0007669"/>
    <property type="project" value="TreeGrafter"/>
</dbReference>
<protein>
    <recommendedName>
        <fullName evidence="8 24">Cytochrome c oxidase subunit 1</fullName>
        <ecNumber evidence="7 24">7.1.1.9</ecNumber>
    </recommendedName>
</protein>
<comment type="catalytic activity">
    <reaction evidence="23">
        <text>4 Fe(II)-[cytochrome c] + O2 + 8 H(+)(in) = 4 Fe(III)-[cytochrome c] + 2 H2O + 4 H(+)(out)</text>
        <dbReference type="Rhea" id="RHEA:11436"/>
        <dbReference type="Rhea" id="RHEA-COMP:10350"/>
        <dbReference type="Rhea" id="RHEA-COMP:14399"/>
        <dbReference type="ChEBI" id="CHEBI:15377"/>
        <dbReference type="ChEBI" id="CHEBI:15378"/>
        <dbReference type="ChEBI" id="CHEBI:15379"/>
        <dbReference type="ChEBI" id="CHEBI:29033"/>
        <dbReference type="ChEBI" id="CHEBI:29034"/>
        <dbReference type="EC" id="7.1.1.9"/>
    </reaction>
    <physiologicalReaction direction="left-to-right" evidence="23">
        <dbReference type="Rhea" id="RHEA:11437"/>
    </physiologicalReaction>
</comment>
<dbReference type="GO" id="GO:0004129">
    <property type="term" value="F:cytochrome-c oxidase activity"/>
    <property type="evidence" value="ECO:0007669"/>
    <property type="project" value="UniProtKB-EC"/>
</dbReference>
<keyword evidence="9 24" id="KW-0813">Transport</keyword>
<dbReference type="GO" id="GO:0046872">
    <property type="term" value="F:metal ion binding"/>
    <property type="evidence" value="ECO:0007669"/>
    <property type="project" value="UniProtKB-KW"/>
</dbReference>
<name>A0A4Y5SHY4_SYSSP</name>
<feature type="transmembrane region" description="Helical" evidence="25">
    <location>
        <begin position="144"/>
        <end position="169"/>
    </location>
</feature>
<feature type="transmembrane region" description="Helical" evidence="25">
    <location>
        <begin position="377"/>
        <end position="398"/>
    </location>
</feature>
<dbReference type="GO" id="GO:0045277">
    <property type="term" value="C:respiratory chain complex IV"/>
    <property type="evidence" value="ECO:0007669"/>
    <property type="project" value="InterPro"/>
</dbReference>
<keyword evidence="12 24" id="KW-0812">Transmembrane</keyword>
<dbReference type="PRINTS" id="PR01165">
    <property type="entry name" value="CYCOXIDASEI"/>
</dbReference>
<dbReference type="GO" id="GO:0020037">
    <property type="term" value="F:heme binding"/>
    <property type="evidence" value="ECO:0007669"/>
    <property type="project" value="InterPro"/>
</dbReference>
<dbReference type="EMBL" id="MH791445">
    <property type="protein sequence ID" value="QDA23180.1"/>
    <property type="molecule type" value="Genomic_DNA"/>
</dbReference>
<keyword evidence="17 24" id="KW-0249">Electron transport</keyword>
<evidence type="ECO:0000256" key="25">
    <source>
        <dbReference type="SAM" id="Phobius"/>
    </source>
</evidence>
<evidence type="ECO:0000256" key="8">
    <source>
        <dbReference type="ARBA" id="ARBA00015947"/>
    </source>
</evidence>
<comment type="subunit">
    <text evidence="6">Component of the cytochrome c oxidase (complex IV, CIV), a multisubunit enzyme composed of a catalytic core of 3 subunits and several supernumerary subunits. The complex exists as a monomer or a dimer and forms supercomplexes (SCs) in the inner mitochondrial membrane with ubiquinol-cytochrome c oxidoreductase (cytochrome b-c1 complex, complex III, CIII).</text>
</comment>
<evidence type="ECO:0000256" key="5">
    <source>
        <dbReference type="ARBA" id="ARBA00009578"/>
    </source>
</evidence>
<keyword evidence="14 24" id="KW-0999">Mitochondrion inner membrane</keyword>
<dbReference type="InterPro" id="IPR033944">
    <property type="entry name" value="Cyt_c_oxase_su1_dom"/>
</dbReference>
<keyword evidence="16" id="KW-1278">Translocase</keyword>
<dbReference type="InterPro" id="IPR023616">
    <property type="entry name" value="Cyt_c_oxase-like_su1_dom"/>
</dbReference>
<evidence type="ECO:0000256" key="15">
    <source>
        <dbReference type="ARBA" id="ARBA00022842"/>
    </source>
</evidence>
<comment type="pathway">
    <text evidence="4 24">Energy metabolism; oxidative phosphorylation.</text>
</comment>
<dbReference type="PANTHER" id="PTHR10422:SF18">
    <property type="entry name" value="CYTOCHROME C OXIDASE SUBUNIT 1"/>
    <property type="match status" value="1"/>
</dbReference>
<keyword evidence="18 25" id="KW-1133">Transmembrane helix</keyword>
<reference evidence="27" key="1">
    <citation type="submission" date="2018-08" db="EMBL/GenBank/DDBJ databases">
        <title>The complete mitochondrial genome of the Systolederus spicupennis.</title>
        <authorList>
            <person name="Zhang J.J."/>
        </authorList>
    </citation>
    <scope>NUCLEOTIDE SEQUENCE</scope>
</reference>
<feature type="transmembrane region" description="Helical" evidence="25">
    <location>
        <begin position="336"/>
        <end position="357"/>
    </location>
</feature>
<dbReference type="PROSITE" id="PS00077">
    <property type="entry name" value="COX1_CUB"/>
    <property type="match status" value="1"/>
</dbReference>
<evidence type="ECO:0000256" key="7">
    <source>
        <dbReference type="ARBA" id="ARBA00012949"/>
    </source>
</evidence>
<evidence type="ECO:0000256" key="9">
    <source>
        <dbReference type="ARBA" id="ARBA00022448"/>
    </source>
</evidence>
<evidence type="ECO:0000256" key="6">
    <source>
        <dbReference type="ARBA" id="ARBA00011164"/>
    </source>
</evidence>
<comment type="cofactor">
    <cofactor evidence="1">
        <name>Cu cation</name>
        <dbReference type="ChEBI" id="CHEBI:23378"/>
    </cofactor>
</comment>
<keyword evidence="11 24" id="KW-0679">Respiratory chain</keyword>
<feature type="transmembrane region" description="Helical" evidence="25">
    <location>
        <begin position="270"/>
        <end position="289"/>
    </location>
</feature>
<comment type="function">
    <text evidence="24">Component of the cytochrome c oxidase, the last enzyme in the mitochondrial electron transport chain which drives oxidative phosphorylation. The respiratory chain contains 3 multisubunit complexes succinate dehydrogenase (complex II, CII), ubiquinol-cytochrome c oxidoreductase (cytochrome b-c1 complex, complex III, CIII) and cytochrome c oxidase (complex IV, CIV), that cooperate to transfer electrons derived from NADH and succinate to molecular oxygen, creating an electrochemical gradient over the inner membrane that drives transmembrane transport and the ATP synthase. Cytochrome c oxidase is the component of the respiratory chain that catalyzes the reduction of oxygen to water. Electrons originating from reduced cytochrome c in the intermembrane space (IMS) are transferred via the dinuclear copper A center (CU(A)) of subunit 2 and heme A of subunit 1 to the active site in subunit 1, a binuclear center (BNC) formed by heme A3 and copper B (CU(B)). The BNC reduces molecular oxygen to 2 water molecules using 4 electrons from cytochrome c in the IMS and 4 protons from the mitochondrial matrix.</text>
</comment>
<evidence type="ECO:0000256" key="11">
    <source>
        <dbReference type="ARBA" id="ARBA00022660"/>
    </source>
</evidence>
<keyword evidence="20 24" id="KW-0186">Copper</keyword>
<dbReference type="AlphaFoldDB" id="A0A4Y5SHY4"/>
<dbReference type="InterPro" id="IPR023615">
    <property type="entry name" value="Cyt_c_Oxase_su1_BS"/>
</dbReference>
<dbReference type="SUPFAM" id="SSF81442">
    <property type="entry name" value="Cytochrome c oxidase subunit I-like"/>
    <property type="match status" value="1"/>
</dbReference>
<evidence type="ECO:0000256" key="18">
    <source>
        <dbReference type="ARBA" id="ARBA00022989"/>
    </source>
</evidence>
<dbReference type="FunFam" id="1.20.210.10:FF:000001">
    <property type="entry name" value="Cytochrome c oxidase subunit 1"/>
    <property type="match status" value="1"/>
</dbReference>
<feature type="transmembrane region" description="Helical" evidence="25">
    <location>
        <begin position="55"/>
        <end position="81"/>
    </location>
</feature>
<feature type="transmembrane region" description="Helical" evidence="25">
    <location>
        <begin position="301"/>
        <end position="324"/>
    </location>
</feature>
<evidence type="ECO:0000256" key="12">
    <source>
        <dbReference type="ARBA" id="ARBA00022692"/>
    </source>
</evidence>
<dbReference type="Pfam" id="PF00115">
    <property type="entry name" value="COX1"/>
    <property type="match status" value="1"/>
</dbReference>
<evidence type="ECO:0000256" key="22">
    <source>
        <dbReference type="ARBA" id="ARBA00023136"/>
    </source>
</evidence>
<dbReference type="Gene3D" id="1.20.210.10">
    <property type="entry name" value="Cytochrome c oxidase-like, subunit I domain"/>
    <property type="match status" value="1"/>
</dbReference>
<feature type="transmembrane region" description="Helical" evidence="25">
    <location>
        <begin position="102"/>
        <end position="124"/>
    </location>
</feature>
<evidence type="ECO:0000256" key="13">
    <source>
        <dbReference type="ARBA" id="ARBA00022723"/>
    </source>
</evidence>
<evidence type="ECO:0000256" key="2">
    <source>
        <dbReference type="ARBA" id="ARBA00001971"/>
    </source>
</evidence>
<keyword evidence="15" id="KW-0460">Magnesium</keyword>
<keyword evidence="22 24" id="KW-0472">Membrane</keyword>
<evidence type="ECO:0000256" key="20">
    <source>
        <dbReference type="ARBA" id="ARBA00023008"/>
    </source>
</evidence>
<evidence type="ECO:0000256" key="19">
    <source>
        <dbReference type="ARBA" id="ARBA00023004"/>
    </source>
</evidence>
<dbReference type="UniPathway" id="UPA00705"/>
<evidence type="ECO:0000256" key="4">
    <source>
        <dbReference type="ARBA" id="ARBA00004673"/>
    </source>
</evidence>
<feature type="transmembrane region" description="Helical" evidence="25">
    <location>
        <begin position="181"/>
        <end position="208"/>
    </location>
</feature>
<evidence type="ECO:0000256" key="10">
    <source>
        <dbReference type="ARBA" id="ARBA00022617"/>
    </source>
</evidence>
<keyword evidence="21 24" id="KW-0496">Mitochondrion</keyword>
<keyword evidence="13 24" id="KW-0479">Metal-binding</keyword>
<comment type="subcellular location">
    <subcellularLocation>
        <location evidence="3 24">Mitochondrion inner membrane</location>
        <topology evidence="3 24">Multi-pass membrane protein</topology>
    </subcellularLocation>
</comment>
<feature type="transmembrane region" description="Helical" evidence="25">
    <location>
        <begin position="448"/>
        <end position="471"/>
    </location>
</feature>
<evidence type="ECO:0000256" key="24">
    <source>
        <dbReference type="RuleBase" id="RU000369"/>
    </source>
</evidence>
<evidence type="ECO:0000259" key="26">
    <source>
        <dbReference type="PROSITE" id="PS50855"/>
    </source>
</evidence>
<comment type="similarity">
    <text evidence="5 24">Belongs to the heme-copper respiratory oxidase family.</text>
</comment>
<dbReference type="EC" id="7.1.1.9" evidence="7 24"/>
<evidence type="ECO:0000256" key="23">
    <source>
        <dbReference type="ARBA" id="ARBA00049512"/>
    </source>
</evidence>
<feature type="transmembrane region" description="Helical" evidence="25">
    <location>
        <begin position="228"/>
        <end position="249"/>
    </location>
</feature>
<keyword evidence="10 24" id="KW-0349">Heme</keyword>
<dbReference type="CDD" id="cd01663">
    <property type="entry name" value="Cyt_c_Oxidase_I"/>
    <property type="match status" value="1"/>
</dbReference>
<evidence type="ECO:0000256" key="3">
    <source>
        <dbReference type="ARBA" id="ARBA00004448"/>
    </source>
</evidence>
<evidence type="ECO:0000313" key="27">
    <source>
        <dbReference type="EMBL" id="QDA23180.1"/>
    </source>
</evidence>
<evidence type="ECO:0000256" key="14">
    <source>
        <dbReference type="ARBA" id="ARBA00022792"/>
    </source>
</evidence>
<evidence type="ECO:0000256" key="1">
    <source>
        <dbReference type="ARBA" id="ARBA00001935"/>
    </source>
</evidence>
<evidence type="ECO:0000256" key="16">
    <source>
        <dbReference type="ARBA" id="ARBA00022967"/>
    </source>
</evidence>
<accession>A0A4Y5SHY4</accession>
<keyword evidence="19 24" id="KW-0408">Iron</keyword>